<reference evidence="1" key="1">
    <citation type="submission" date="2021-02" db="EMBL/GenBank/DDBJ databases">
        <authorList>
            <consortium name="DOE Joint Genome Institute"/>
            <person name="Ahrendt S."/>
            <person name="Looney B.P."/>
            <person name="Miyauchi S."/>
            <person name="Morin E."/>
            <person name="Drula E."/>
            <person name="Courty P.E."/>
            <person name="Chicoki N."/>
            <person name="Fauchery L."/>
            <person name="Kohler A."/>
            <person name="Kuo A."/>
            <person name="Labutti K."/>
            <person name="Pangilinan J."/>
            <person name="Lipzen A."/>
            <person name="Riley R."/>
            <person name="Andreopoulos W."/>
            <person name="He G."/>
            <person name="Johnson J."/>
            <person name="Barry K.W."/>
            <person name="Grigoriev I.V."/>
            <person name="Nagy L."/>
            <person name="Hibbett D."/>
            <person name="Henrissat B."/>
            <person name="Matheny P.B."/>
            <person name="Labbe J."/>
            <person name="Martin F."/>
        </authorList>
    </citation>
    <scope>NUCLEOTIDE SEQUENCE</scope>
    <source>
        <strain evidence="1">FP105234-sp</strain>
    </source>
</reference>
<reference evidence="1" key="2">
    <citation type="journal article" date="2022" name="New Phytol.">
        <title>Evolutionary transition to the ectomycorrhizal habit in the genomes of a hyperdiverse lineage of mushroom-forming fungi.</title>
        <authorList>
            <person name="Looney B."/>
            <person name="Miyauchi S."/>
            <person name="Morin E."/>
            <person name="Drula E."/>
            <person name="Courty P.E."/>
            <person name="Kohler A."/>
            <person name="Kuo A."/>
            <person name="LaButti K."/>
            <person name="Pangilinan J."/>
            <person name="Lipzen A."/>
            <person name="Riley R."/>
            <person name="Andreopoulos W."/>
            <person name="He G."/>
            <person name="Johnson J."/>
            <person name="Nolan M."/>
            <person name="Tritt A."/>
            <person name="Barry K.W."/>
            <person name="Grigoriev I.V."/>
            <person name="Nagy L.G."/>
            <person name="Hibbett D."/>
            <person name="Henrissat B."/>
            <person name="Matheny P.B."/>
            <person name="Labbe J."/>
            <person name="Martin F.M."/>
        </authorList>
    </citation>
    <scope>NUCLEOTIDE SEQUENCE</scope>
    <source>
        <strain evidence="1">FP105234-sp</strain>
    </source>
</reference>
<dbReference type="Proteomes" id="UP000814033">
    <property type="component" value="Unassembled WGS sequence"/>
</dbReference>
<dbReference type="EMBL" id="MU276166">
    <property type="protein sequence ID" value="KAI0040807.1"/>
    <property type="molecule type" value="Genomic_DNA"/>
</dbReference>
<sequence>MSTPAGDSARLTKKQKKASAFRDRKTHPKPNKSRGDDAEDADNAVPVAEDQDVADDALDEEQGAQGHARAEKHEAAGRRRARGGLVAGDGEDHADPDAAGHKRKRGKQSARADGSGRGEAQDDGKGEQDGAGRRKRARTASDATGRAPRAEDGEREPDQLAVPGAADAAGAEDSAEVKGKEKGKQRLILFVGNLKYTTSKADILAHFADCGTLHMPVQQLLCSHLADPPPSIRLLTPKALKPGAPKTKSKGCAFLEFSSRPALQQALKLHQSDLDGRRINVELTAGGGGKGEARLAKVKERNKGLAAQRTKRLQKEAGAGGADDAVPLIERPQRFSTTSGEGEAPPTKRTWTVGDVDDGETHRGGKKTKKRGNKKTKALGTGVNAIPVG</sequence>
<gene>
    <name evidence="1" type="ORF">FA95DRAFT_813898</name>
</gene>
<name>A0ACB8RA50_9AGAM</name>
<proteinExistence type="predicted"/>
<evidence type="ECO:0000313" key="1">
    <source>
        <dbReference type="EMBL" id="KAI0040807.1"/>
    </source>
</evidence>
<evidence type="ECO:0000313" key="2">
    <source>
        <dbReference type="Proteomes" id="UP000814033"/>
    </source>
</evidence>
<organism evidence="1 2">
    <name type="scientific">Auriscalpium vulgare</name>
    <dbReference type="NCBI Taxonomy" id="40419"/>
    <lineage>
        <taxon>Eukaryota</taxon>
        <taxon>Fungi</taxon>
        <taxon>Dikarya</taxon>
        <taxon>Basidiomycota</taxon>
        <taxon>Agaricomycotina</taxon>
        <taxon>Agaricomycetes</taxon>
        <taxon>Russulales</taxon>
        <taxon>Auriscalpiaceae</taxon>
        <taxon>Auriscalpium</taxon>
    </lineage>
</organism>
<comment type="caution">
    <text evidence="1">The sequence shown here is derived from an EMBL/GenBank/DDBJ whole genome shotgun (WGS) entry which is preliminary data.</text>
</comment>
<protein>
    <submittedName>
        <fullName evidence="1">Uncharacterized protein</fullName>
    </submittedName>
</protein>
<keyword evidence="2" id="KW-1185">Reference proteome</keyword>
<accession>A0ACB8RA50</accession>